<keyword evidence="3" id="KW-1185">Reference proteome</keyword>
<dbReference type="RefSeq" id="WP_344369726.1">
    <property type="nucleotide sequence ID" value="NZ_BAAAPW010000001.1"/>
</dbReference>
<dbReference type="SUPFAM" id="SSF52218">
    <property type="entry name" value="Flavoproteins"/>
    <property type="match status" value="1"/>
</dbReference>
<sequence length="176" mass="19744">MRVLVAYSSKYGATRGIADRIADRLRDAGHEVDIEHCHDVEYPEGFDAFVIGSAAYLGKWRKEARRFVRHNHALLATRPVWLFSSGPLGTERIDKDGNDVLVAAQPKEFPEFEALIHPRGTTVFFGALDIEHLEGPDRIVSWMPANEALPAGDFRDWDAIDEWGRMVAADLAEQDA</sequence>
<dbReference type="PANTHER" id="PTHR38030:SF2">
    <property type="entry name" value="PROTOPORPHYRINOGEN IX DEHYDROGENASE [QUINONE]"/>
    <property type="match status" value="1"/>
</dbReference>
<gene>
    <name evidence="2" type="ORF">GCM10009819_08690</name>
</gene>
<dbReference type="InterPro" id="IPR026816">
    <property type="entry name" value="Flavodoxin_dom"/>
</dbReference>
<dbReference type="Pfam" id="PF12724">
    <property type="entry name" value="Flavodoxin_5"/>
    <property type="match status" value="1"/>
</dbReference>
<dbReference type="InterPro" id="IPR052200">
    <property type="entry name" value="Protoporphyrinogen_IX_DH"/>
</dbReference>
<comment type="caution">
    <text evidence="2">The sequence shown here is derived from an EMBL/GenBank/DDBJ whole genome shotgun (WGS) entry which is preliminary data.</text>
</comment>
<evidence type="ECO:0000313" key="2">
    <source>
        <dbReference type="EMBL" id="GAA2027504.1"/>
    </source>
</evidence>
<dbReference type="InterPro" id="IPR029039">
    <property type="entry name" value="Flavoprotein-like_sf"/>
</dbReference>
<dbReference type="InterPro" id="IPR008254">
    <property type="entry name" value="Flavodoxin/NO_synth"/>
</dbReference>
<dbReference type="Proteomes" id="UP001501196">
    <property type="component" value="Unassembled WGS sequence"/>
</dbReference>
<evidence type="ECO:0000313" key="3">
    <source>
        <dbReference type="Proteomes" id="UP001501196"/>
    </source>
</evidence>
<feature type="domain" description="Flavodoxin-like" evidence="1">
    <location>
        <begin position="3"/>
        <end position="168"/>
    </location>
</feature>
<evidence type="ECO:0000259" key="1">
    <source>
        <dbReference type="PROSITE" id="PS50902"/>
    </source>
</evidence>
<name>A0ABN2U474_9MICO</name>
<dbReference type="EMBL" id="BAAAPW010000001">
    <property type="protein sequence ID" value="GAA2027504.1"/>
    <property type="molecule type" value="Genomic_DNA"/>
</dbReference>
<accession>A0ABN2U474</accession>
<organism evidence="2 3">
    <name type="scientific">Agromyces tropicus</name>
    <dbReference type="NCBI Taxonomy" id="555371"/>
    <lineage>
        <taxon>Bacteria</taxon>
        <taxon>Bacillati</taxon>
        <taxon>Actinomycetota</taxon>
        <taxon>Actinomycetes</taxon>
        <taxon>Micrococcales</taxon>
        <taxon>Microbacteriaceae</taxon>
        <taxon>Agromyces</taxon>
    </lineage>
</organism>
<dbReference type="PROSITE" id="PS50902">
    <property type="entry name" value="FLAVODOXIN_LIKE"/>
    <property type="match status" value="1"/>
</dbReference>
<proteinExistence type="predicted"/>
<dbReference type="Gene3D" id="3.40.50.360">
    <property type="match status" value="1"/>
</dbReference>
<protein>
    <submittedName>
        <fullName evidence="2">Flavodoxin domain-containing protein</fullName>
    </submittedName>
</protein>
<dbReference type="PANTHER" id="PTHR38030">
    <property type="entry name" value="PROTOPORPHYRINOGEN IX DEHYDROGENASE [MENAQUINONE]"/>
    <property type="match status" value="1"/>
</dbReference>
<reference evidence="2 3" key="1">
    <citation type="journal article" date="2019" name="Int. J. Syst. Evol. Microbiol.">
        <title>The Global Catalogue of Microorganisms (GCM) 10K type strain sequencing project: providing services to taxonomists for standard genome sequencing and annotation.</title>
        <authorList>
            <consortium name="The Broad Institute Genomics Platform"/>
            <consortium name="The Broad Institute Genome Sequencing Center for Infectious Disease"/>
            <person name="Wu L."/>
            <person name="Ma J."/>
        </authorList>
    </citation>
    <scope>NUCLEOTIDE SEQUENCE [LARGE SCALE GENOMIC DNA]</scope>
    <source>
        <strain evidence="2 3">JCM 15672</strain>
    </source>
</reference>